<dbReference type="InterPro" id="IPR036390">
    <property type="entry name" value="WH_DNA-bd_sf"/>
</dbReference>
<dbReference type="EMBL" id="UESZ01000001">
    <property type="protein sequence ID" value="SSA35835.1"/>
    <property type="molecule type" value="Genomic_DNA"/>
</dbReference>
<dbReference type="GO" id="GO:0003700">
    <property type="term" value="F:DNA-binding transcription factor activity"/>
    <property type="evidence" value="ECO:0007669"/>
    <property type="project" value="InterPro"/>
</dbReference>
<organism evidence="5 6">
    <name type="scientific">Branchiibius hedensis</name>
    <dbReference type="NCBI Taxonomy" id="672460"/>
    <lineage>
        <taxon>Bacteria</taxon>
        <taxon>Bacillati</taxon>
        <taxon>Actinomycetota</taxon>
        <taxon>Actinomycetes</taxon>
        <taxon>Micrococcales</taxon>
        <taxon>Dermacoccaceae</taxon>
        <taxon>Branchiibius</taxon>
    </lineage>
</organism>
<dbReference type="SMART" id="SM00418">
    <property type="entry name" value="HTH_ARSR"/>
    <property type="match status" value="1"/>
</dbReference>
<keyword evidence="2" id="KW-0238">DNA-binding</keyword>
<sequence>MVGAGAPATAGQGRCRGSNCPVRMKMIKVLGSHREAPLSVSEIAEQLRISQPTATKHLRILLRAGLVSRDEARPRVHYALRMDTLVECRRQCRRRSKVRPLRRSKMRPPVRVV</sequence>
<evidence type="ECO:0000313" key="5">
    <source>
        <dbReference type="EMBL" id="SSA35835.1"/>
    </source>
</evidence>
<dbReference type="PANTHER" id="PTHR43132">
    <property type="entry name" value="ARSENICAL RESISTANCE OPERON REPRESSOR ARSR-RELATED"/>
    <property type="match status" value="1"/>
</dbReference>
<dbReference type="Gene3D" id="1.10.10.10">
    <property type="entry name" value="Winged helix-like DNA-binding domain superfamily/Winged helix DNA-binding domain"/>
    <property type="match status" value="1"/>
</dbReference>
<dbReference type="InterPro" id="IPR036388">
    <property type="entry name" value="WH-like_DNA-bd_sf"/>
</dbReference>
<dbReference type="InterPro" id="IPR051011">
    <property type="entry name" value="Metal_resp_trans_reg"/>
</dbReference>
<keyword evidence="3" id="KW-0804">Transcription</keyword>
<dbReference type="Proteomes" id="UP000250028">
    <property type="component" value="Unassembled WGS sequence"/>
</dbReference>
<proteinExistence type="predicted"/>
<dbReference type="AlphaFoldDB" id="A0A2Y8ZV67"/>
<evidence type="ECO:0000256" key="3">
    <source>
        <dbReference type="ARBA" id="ARBA00023163"/>
    </source>
</evidence>
<dbReference type="SUPFAM" id="SSF46785">
    <property type="entry name" value="Winged helix' DNA-binding domain"/>
    <property type="match status" value="1"/>
</dbReference>
<protein>
    <submittedName>
        <fullName evidence="5">Helix-turn-helix domain-containing protein</fullName>
    </submittedName>
</protein>
<dbReference type="GO" id="GO:0003677">
    <property type="term" value="F:DNA binding"/>
    <property type="evidence" value="ECO:0007669"/>
    <property type="project" value="UniProtKB-KW"/>
</dbReference>
<evidence type="ECO:0000256" key="1">
    <source>
        <dbReference type="ARBA" id="ARBA00023015"/>
    </source>
</evidence>
<dbReference type="InterPro" id="IPR011991">
    <property type="entry name" value="ArsR-like_HTH"/>
</dbReference>
<dbReference type="CDD" id="cd00090">
    <property type="entry name" value="HTH_ARSR"/>
    <property type="match status" value="1"/>
</dbReference>
<dbReference type="PRINTS" id="PR00778">
    <property type="entry name" value="HTHARSR"/>
</dbReference>
<keyword evidence="1" id="KW-0805">Transcription regulation</keyword>
<evidence type="ECO:0000256" key="2">
    <source>
        <dbReference type="ARBA" id="ARBA00023125"/>
    </source>
</evidence>
<gene>
    <name evidence="5" type="ORF">SAMN04489750_3210</name>
</gene>
<feature type="domain" description="HTH arsR-type" evidence="4">
    <location>
        <begin position="3"/>
        <end position="100"/>
    </location>
</feature>
<reference evidence="6" key="1">
    <citation type="submission" date="2016-10" db="EMBL/GenBank/DDBJ databases">
        <authorList>
            <person name="Varghese N."/>
            <person name="Submissions S."/>
        </authorList>
    </citation>
    <scope>NUCLEOTIDE SEQUENCE [LARGE SCALE GENOMIC DNA]</scope>
    <source>
        <strain evidence="6">DSM 22951</strain>
    </source>
</reference>
<evidence type="ECO:0000313" key="6">
    <source>
        <dbReference type="Proteomes" id="UP000250028"/>
    </source>
</evidence>
<dbReference type="Pfam" id="PF12840">
    <property type="entry name" value="HTH_20"/>
    <property type="match status" value="1"/>
</dbReference>
<accession>A0A2Y8ZV67</accession>
<dbReference type="InterPro" id="IPR001845">
    <property type="entry name" value="HTH_ArsR_DNA-bd_dom"/>
</dbReference>
<name>A0A2Y8ZV67_9MICO</name>
<dbReference type="PROSITE" id="PS50987">
    <property type="entry name" value="HTH_ARSR_2"/>
    <property type="match status" value="1"/>
</dbReference>
<evidence type="ECO:0000259" key="4">
    <source>
        <dbReference type="PROSITE" id="PS50987"/>
    </source>
</evidence>
<dbReference type="PANTHER" id="PTHR43132:SF2">
    <property type="entry name" value="ARSENICAL RESISTANCE OPERON REPRESSOR ARSR-RELATED"/>
    <property type="match status" value="1"/>
</dbReference>
<keyword evidence="6" id="KW-1185">Reference proteome</keyword>